<feature type="region of interest" description="Disordered" evidence="1">
    <location>
        <begin position="452"/>
        <end position="472"/>
    </location>
</feature>
<organism evidence="2 3">
    <name type="scientific">Cephalotrichum gorgonifer</name>
    <dbReference type="NCBI Taxonomy" id="2041049"/>
    <lineage>
        <taxon>Eukaryota</taxon>
        <taxon>Fungi</taxon>
        <taxon>Dikarya</taxon>
        <taxon>Ascomycota</taxon>
        <taxon>Pezizomycotina</taxon>
        <taxon>Sordariomycetes</taxon>
        <taxon>Hypocreomycetidae</taxon>
        <taxon>Microascales</taxon>
        <taxon>Microascaceae</taxon>
        <taxon>Cephalotrichum</taxon>
    </lineage>
</organism>
<accession>A0AAE8N3T1</accession>
<dbReference type="AlphaFoldDB" id="A0AAE8N3T1"/>
<evidence type="ECO:0000256" key="1">
    <source>
        <dbReference type="SAM" id="MobiDB-lite"/>
    </source>
</evidence>
<dbReference type="Proteomes" id="UP001187682">
    <property type="component" value="Unassembled WGS sequence"/>
</dbReference>
<evidence type="ECO:0000313" key="3">
    <source>
        <dbReference type="Proteomes" id="UP001187682"/>
    </source>
</evidence>
<protein>
    <submittedName>
        <fullName evidence="2">Uncharacterized protein</fullName>
    </submittedName>
</protein>
<sequence>MGGLFQIRARAIKEESGFGLRQAGPEFEESRRRPPRNQQRIQNRHPGPQGVTVDPGGSTTPPQHGLQAGSAVDLGPFAATPSLLPQSGGGPSPRNLRPTPSPLVAMHSPSPPPPSPPSQGQNTEMGSMLDHYPVHLMPQDGVDAIPPPLQDPFPLTVVGQPQPFNAPRHLPETLGFLGTRGEIIPVDGGYTLVETTSVISSGLANRLRGPRRPKPASWVAGEMKNVTVAISKGGHGDFEEVELWMEIVPALGNGDFSLSLAAWMRINQVRDKHAAAFSDTNVPPVPYQPLSPQRTNTISNFDQAVYTNPTAGVDTIPMVVTDVTLQDSNLTNPMTVDSSRSGAYATSQNYQNQNYVMRPGQTSTPFLQHAFIPDPLHRPPDYGYGSQSGFTAPYSQGHLEQMSALFKTYPGSFGNVQEEFMPVPPQRLPEYGCNNSRDKCPIRLIRSTARRRMGGERRERKNMHFLRATRLR</sequence>
<reference evidence="2" key="1">
    <citation type="submission" date="2018-03" db="EMBL/GenBank/DDBJ databases">
        <authorList>
            <person name="Guldener U."/>
        </authorList>
    </citation>
    <scope>NUCLEOTIDE SEQUENCE</scope>
</reference>
<name>A0AAE8N3T1_9PEZI</name>
<feature type="compositionally biased region" description="Basic residues" evidence="1">
    <location>
        <begin position="460"/>
        <end position="472"/>
    </location>
</feature>
<evidence type="ECO:0000313" key="2">
    <source>
        <dbReference type="EMBL" id="SPO04893.1"/>
    </source>
</evidence>
<keyword evidence="3" id="KW-1185">Reference proteome</keyword>
<feature type="region of interest" description="Disordered" evidence="1">
    <location>
        <begin position="12"/>
        <end position="126"/>
    </location>
</feature>
<dbReference type="EMBL" id="ONZQ02000011">
    <property type="protein sequence ID" value="SPO04893.1"/>
    <property type="molecule type" value="Genomic_DNA"/>
</dbReference>
<proteinExistence type="predicted"/>
<comment type="caution">
    <text evidence="2">The sequence shown here is derived from an EMBL/GenBank/DDBJ whole genome shotgun (WGS) entry which is preliminary data.</text>
</comment>
<gene>
    <name evidence="2" type="ORF">DNG_07578</name>
</gene>